<gene>
    <name evidence="3" type="ORF">F3W81_03510</name>
</gene>
<dbReference type="EMBL" id="CP045201">
    <property type="protein sequence ID" value="QOL83084.1"/>
    <property type="molecule type" value="Genomic_DNA"/>
</dbReference>
<sequence length="147" mass="16323">MTGVITSAPQPRADAPPPGLSERHARLKRLERLERLARTLDSALRLPGTPVRFGVDSIVGLVPAIGDTVMLLPAVWIMIEGWRMGLRKRALSQMVFNTSADWLLGSVPLLGDVFDVGWKSNLRNVALIRKEIEREIAREIKRTPPLA</sequence>
<organism evidence="3 4">
    <name type="scientific">Pseudooceanicola spongiae</name>
    <dbReference type="NCBI Taxonomy" id="2613965"/>
    <lineage>
        <taxon>Bacteria</taxon>
        <taxon>Pseudomonadati</taxon>
        <taxon>Pseudomonadota</taxon>
        <taxon>Alphaproteobacteria</taxon>
        <taxon>Rhodobacterales</taxon>
        <taxon>Paracoccaceae</taxon>
        <taxon>Pseudooceanicola</taxon>
    </lineage>
</organism>
<dbReference type="Pfam" id="PF13430">
    <property type="entry name" value="DUF4112"/>
    <property type="match status" value="1"/>
</dbReference>
<name>A0A7L9WT84_9RHOB</name>
<dbReference type="Proteomes" id="UP000594118">
    <property type="component" value="Chromosome"/>
</dbReference>
<keyword evidence="4" id="KW-1185">Reference proteome</keyword>
<keyword evidence="2" id="KW-0472">Membrane</keyword>
<reference evidence="3 4" key="1">
    <citation type="submission" date="2019-10" db="EMBL/GenBank/DDBJ databases">
        <title>Pseudopuniceibacterium sp. HQ09 islated from Antarctica.</title>
        <authorList>
            <person name="Liao L."/>
            <person name="Su S."/>
            <person name="Chen B."/>
            <person name="Yu Y."/>
        </authorList>
    </citation>
    <scope>NUCLEOTIDE SEQUENCE [LARGE SCALE GENOMIC DNA]</scope>
    <source>
        <strain evidence="3 4">HQ09</strain>
    </source>
</reference>
<keyword evidence="2" id="KW-0812">Transmembrane</keyword>
<evidence type="ECO:0000256" key="2">
    <source>
        <dbReference type="SAM" id="Phobius"/>
    </source>
</evidence>
<protein>
    <submittedName>
        <fullName evidence="3">DUF4112 domain-containing protein</fullName>
    </submittedName>
</protein>
<feature type="region of interest" description="Disordered" evidence="1">
    <location>
        <begin position="1"/>
        <end position="21"/>
    </location>
</feature>
<dbReference type="InterPro" id="IPR025187">
    <property type="entry name" value="DUF4112"/>
</dbReference>
<evidence type="ECO:0000313" key="3">
    <source>
        <dbReference type="EMBL" id="QOL83084.1"/>
    </source>
</evidence>
<evidence type="ECO:0000256" key="1">
    <source>
        <dbReference type="SAM" id="MobiDB-lite"/>
    </source>
</evidence>
<accession>A0A7L9WT84</accession>
<proteinExistence type="predicted"/>
<feature type="transmembrane region" description="Helical" evidence="2">
    <location>
        <begin position="58"/>
        <end position="79"/>
    </location>
</feature>
<keyword evidence="2" id="KW-1133">Transmembrane helix</keyword>
<dbReference type="KEGG" id="pshq:F3W81_03510"/>
<dbReference type="AlphaFoldDB" id="A0A7L9WT84"/>
<dbReference type="PANTHER" id="PTHR35519">
    <property type="entry name" value="MEMBRANE PROTEINS"/>
    <property type="match status" value="1"/>
</dbReference>
<evidence type="ECO:0000313" key="4">
    <source>
        <dbReference type="Proteomes" id="UP000594118"/>
    </source>
</evidence>
<dbReference type="PANTHER" id="PTHR35519:SF2">
    <property type="entry name" value="PH DOMAIN PROTEIN"/>
    <property type="match status" value="1"/>
</dbReference>